<dbReference type="EMBL" id="RCIW01000014">
    <property type="protein sequence ID" value="RLP08382.1"/>
    <property type="molecule type" value="Genomic_DNA"/>
</dbReference>
<dbReference type="RefSeq" id="WP_119162289.1">
    <property type="nucleotide sequence ID" value="NZ_LR134442.1"/>
</dbReference>
<name>A0A383S8S9_9ACTN</name>
<evidence type="ECO:0000313" key="4">
    <source>
        <dbReference type="Proteomes" id="UP000279336"/>
    </source>
</evidence>
<organism evidence="2 3">
    <name type="scientific">Propionibacterium australiense</name>
    <dbReference type="NCBI Taxonomy" id="119981"/>
    <lineage>
        <taxon>Bacteria</taxon>
        <taxon>Bacillati</taxon>
        <taxon>Actinomycetota</taxon>
        <taxon>Actinomycetes</taxon>
        <taxon>Propionibacteriales</taxon>
        <taxon>Propionibacteriaceae</taxon>
        <taxon>Propionibacterium</taxon>
    </lineage>
</organism>
<dbReference type="CDD" id="cd00756">
    <property type="entry name" value="MoaE"/>
    <property type="match status" value="1"/>
</dbReference>
<evidence type="ECO:0000313" key="2">
    <source>
        <dbReference type="EMBL" id="SYZ33962.1"/>
    </source>
</evidence>
<reference evidence="3" key="2">
    <citation type="submission" date="2018-08" db="EMBL/GenBank/DDBJ databases">
        <authorList>
            <person name="Hornung B."/>
        </authorList>
    </citation>
    <scope>NUCLEOTIDE SEQUENCE [LARGE SCALE GENOMIC DNA]</scope>
</reference>
<dbReference type="Proteomes" id="UP000279336">
    <property type="component" value="Unassembled WGS sequence"/>
</dbReference>
<dbReference type="GO" id="GO:0006777">
    <property type="term" value="P:Mo-molybdopterin cofactor biosynthetic process"/>
    <property type="evidence" value="ECO:0007669"/>
    <property type="project" value="InterPro"/>
</dbReference>
<dbReference type="PANTHER" id="PTHR23404">
    <property type="entry name" value="MOLYBDOPTERIN SYNTHASE RELATED"/>
    <property type="match status" value="1"/>
</dbReference>
<reference evidence="2" key="1">
    <citation type="submission" date="2018-08" db="EMBL/GenBank/DDBJ databases">
        <authorList>
            <person name="Ferrada E.E."/>
            <person name="Latorre B.A."/>
        </authorList>
    </citation>
    <scope>NUCLEOTIDE SEQUENCE [LARGE SCALE GENOMIC DNA]</scope>
    <source>
        <strain evidence="2">Propionibacterium_australiense1</strain>
    </source>
</reference>
<dbReference type="OrthoDB" id="9794429at2"/>
<evidence type="ECO:0000313" key="1">
    <source>
        <dbReference type="EMBL" id="RLP08382.1"/>
    </source>
</evidence>
<evidence type="ECO:0000313" key="3">
    <source>
        <dbReference type="Proteomes" id="UP000263928"/>
    </source>
</evidence>
<dbReference type="InterPro" id="IPR036563">
    <property type="entry name" value="MoaE_sf"/>
</dbReference>
<protein>
    <submittedName>
        <fullName evidence="1 2">MoaE</fullName>
    </submittedName>
</protein>
<dbReference type="InterPro" id="IPR003448">
    <property type="entry name" value="Mopterin_biosynth_MoaE"/>
</dbReference>
<dbReference type="EMBL" id="UNQJ01000015">
    <property type="protein sequence ID" value="SYZ33962.1"/>
    <property type="molecule type" value="Genomic_DNA"/>
</dbReference>
<accession>A0A383S8S9</accession>
<proteinExistence type="predicted"/>
<dbReference type="SUPFAM" id="SSF54690">
    <property type="entry name" value="Molybdopterin synthase subunit MoaE"/>
    <property type="match status" value="1"/>
</dbReference>
<dbReference type="Pfam" id="PF02391">
    <property type="entry name" value="MoaE"/>
    <property type="match status" value="1"/>
</dbReference>
<gene>
    <name evidence="1" type="ORF">D7U36_09615</name>
    <name evidence="2" type="ORF">PROPAUS_1918</name>
</gene>
<sequence>MSSVQSGITAEVLDPAALCERVGDDRAGAVAGFVGAVRNHDAGRPVTAIDYSAHPTAGRILDEICRRIGEREGVHAVGAWHRTGRLVVGDVALVVAVAAEHRGQAFAATSELVDLVKAELPAWKCQWLPDGTHVWSGIA</sequence>
<dbReference type="Proteomes" id="UP000263928">
    <property type="component" value="Unassembled WGS sequence"/>
</dbReference>
<dbReference type="AlphaFoldDB" id="A0A383S8S9"/>
<dbReference type="Gene3D" id="3.90.1170.40">
    <property type="entry name" value="Molybdopterin biosynthesis MoaE subunit"/>
    <property type="match status" value="1"/>
</dbReference>
<reference evidence="1 4" key="3">
    <citation type="submission" date="2018-10" db="EMBL/GenBank/DDBJ databases">
        <title>Propionibacterium australiense Genome Sequencing and Assembly.</title>
        <authorList>
            <person name="Bernier A.-M."/>
            <person name="Bernard K."/>
        </authorList>
    </citation>
    <scope>NUCLEOTIDE SEQUENCE [LARGE SCALE GENOMIC DNA]</scope>
    <source>
        <strain evidence="1 4">NML98A078</strain>
    </source>
</reference>
<keyword evidence="3" id="KW-1185">Reference proteome</keyword>